<dbReference type="PANTHER" id="PTHR22946">
    <property type="entry name" value="DIENELACTONE HYDROLASE DOMAIN-CONTAINING PROTEIN-RELATED"/>
    <property type="match status" value="1"/>
</dbReference>
<dbReference type="SUPFAM" id="SSF53474">
    <property type="entry name" value="alpha/beta-Hydrolases"/>
    <property type="match status" value="2"/>
</dbReference>
<evidence type="ECO:0000256" key="1">
    <source>
        <dbReference type="SAM" id="SignalP"/>
    </source>
</evidence>
<gene>
    <name evidence="3" type="ORF">SAMN04488128_10843</name>
</gene>
<evidence type="ECO:0000259" key="2">
    <source>
        <dbReference type="Pfam" id="PF05448"/>
    </source>
</evidence>
<feature type="domain" description="Acetyl xylan esterase" evidence="2">
    <location>
        <begin position="98"/>
        <end position="250"/>
    </location>
</feature>
<accession>A0A1T4U2X1</accession>
<keyword evidence="1" id="KW-0732">Signal</keyword>
<dbReference type="Proteomes" id="UP000190367">
    <property type="component" value="Unassembled WGS sequence"/>
</dbReference>
<name>A0A1T4U2X1_9BACT</name>
<evidence type="ECO:0000313" key="3">
    <source>
        <dbReference type="EMBL" id="SKA46848.1"/>
    </source>
</evidence>
<dbReference type="Gene3D" id="3.40.50.1820">
    <property type="entry name" value="alpha/beta hydrolase"/>
    <property type="match status" value="2"/>
</dbReference>
<dbReference type="RefSeq" id="WP_078673102.1">
    <property type="nucleotide sequence ID" value="NZ_FUWZ01000008.1"/>
</dbReference>
<dbReference type="STRING" id="634771.SAMN04488128_10843"/>
<feature type="signal peptide" evidence="1">
    <location>
        <begin position="1"/>
        <end position="18"/>
    </location>
</feature>
<dbReference type="EMBL" id="FUWZ01000008">
    <property type="protein sequence ID" value="SKA46848.1"/>
    <property type="molecule type" value="Genomic_DNA"/>
</dbReference>
<feature type="chain" id="PRO_5012888333" evidence="1">
    <location>
        <begin position="19"/>
        <end position="686"/>
    </location>
</feature>
<dbReference type="InterPro" id="IPR029058">
    <property type="entry name" value="AB_hydrolase_fold"/>
</dbReference>
<dbReference type="PANTHER" id="PTHR22946:SF8">
    <property type="entry name" value="ACETYL XYLAN ESTERASE DOMAIN-CONTAINING PROTEIN"/>
    <property type="match status" value="1"/>
</dbReference>
<reference evidence="4" key="1">
    <citation type="submission" date="2017-02" db="EMBL/GenBank/DDBJ databases">
        <authorList>
            <person name="Varghese N."/>
            <person name="Submissions S."/>
        </authorList>
    </citation>
    <scope>NUCLEOTIDE SEQUENCE [LARGE SCALE GENOMIC DNA]</scope>
    <source>
        <strain evidence="4">DSM 22224</strain>
    </source>
</reference>
<dbReference type="OrthoDB" id="3668964at2"/>
<proteinExistence type="predicted"/>
<keyword evidence="4" id="KW-1185">Reference proteome</keyword>
<sequence>MLNTIAQFFMVMSSLFLAVGPPLPKVLPAEREDVAGRQLKLEAAAAFQRYTTLPQTTEGWAAWRQELRERIVRETGMQEDHTLPLDTKETGRVQQQGYSIRNIAFQTRPGVYATANLYMPDGPGPFPAVINMHGHWPGARTGEMVQATAHELASHGYICLNIDAWGAGERTTTPGAAEYHGANLGASLMNAGATLMGMQLTDNMRGVDLLCSLPQTDKKRIGATGASGGGNQTMWLTAMDERIKAAVPVVSVGTFEAYILNSNCVCELLPSGLTFTEEAGILAMAAPRALKICNAEKDVSKSFYPSEMLRSYKAAAPLFRLLKAGDRLQYQLFNATHGYWPEIRSAMLGWFDLHLKHTGNGEPVPLPNTALLPERQLLTFPALQRDSNVLSTAAWCRQAGSEWRANMLGHDRLDVKEKRAALKTVLKAEQPLQLKKIHTYTPEEGWDRLALETTDGELLPLLHRKPRKRENGYVVLTHSGGKDSIPSARIDELLAKGYGLVLADLWGTGEQSSEVAAKTDGSLPRFHTLSRSALWLGHTLQGKWTNDLRLLTGFLRSHYGVKRITLEGYKETGMASLFAAALESGVHKVVAHNSPVSYQFANRQGVDYFNMAIHVPGILPWGDVSLAAALTGREVELIAPVDMSGNPINGLPLKFYRDEFQELRKRCRQRGQLIVRTADNNYNVEK</sequence>
<protein>
    <submittedName>
        <fullName evidence="3">Acetyl xylan esterase (AXE1)</fullName>
    </submittedName>
</protein>
<dbReference type="InterPro" id="IPR050261">
    <property type="entry name" value="FrsA_esterase"/>
</dbReference>
<organism evidence="3 4">
    <name type="scientific">Chitinophaga eiseniae</name>
    <dbReference type="NCBI Taxonomy" id="634771"/>
    <lineage>
        <taxon>Bacteria</taxon>
        <taxon>Pseudomonadati</taxon>
        <taxon>Bacteroidota</taxon>
        <taxon>Chitinophagia</taxon>
        <taxon>Chitinophagales</taxon>
        <taxon>Chitinophagaceae</taxon>
        <taxon>Chitinophaga</taxon>
    </lineage>
</organism>
<dbReference type="Pfam" id="PF05448">
    <property type="entry name" value="AXE1"/>
    <property type="match status" value="1"/>
</dbReference>
<dbReference type="InterPro" id="IPR008391">
    <property type="entry name" value="AXE1_dom"/>
</dbReference>
<evidence type="ECO:0000313" key="4">
    <source>
        <dbReference type="Proteomes" id="UP000190367"/>
    </source>
</evidence>
<dbReference type="AlphaFoldDB" id="A0A1T4U2X1"/>